<dbReference type="RefSeq" id="XP_022236647.1">
    <property type="nucleotide sequence ID" value="XM_022380939.1"/>
</dbReference>
<dbReference type="Proteomes" id="UP000694941">
    <property type="component" value="Unplaced"/>
</dbReference>
<sequence length="218" mass="23950">MTSCSTVIALGMMPFTLWAYSYALDTGDLVIPFDKIALSIVSITLPVFGGLLVKWKLPRVAYICTKIGSLSGFLFILVVVIMDQIIFPGILNSISWQVCISAILLPTLGLIIGYTAASLFRQADSLKRTIALECGIQNVGTAFTVLSLSFPFEAQGNLTIFPMLFGFSQLGICCLVCFCYRIKKWCQVHLGKATSREEQNESPEEMNGSRTTVPKCHE</sequence>
<accession>A0ABM1RZ42</accession>
<evidence type="ECO:0000256" key="8">
    <source>
        <dbReference type="SAM" id="Phobius"/>
    </source>
</evidence>
<dbReference type="PANTHER" id="PTHR10361:SF28">
    <property type="entry name" value="P3 PROTEIN-RELATED"/>
    <property type="match status" value="1"/>
</dbReference>
<evidence type="ECO:0000256" key="7">
    <source>
        <dbReference type="SAM" id="MobiDB-lite"/>
    </source>
</evidence>
<feature type="transmembrane region" description="Helical" evidence="8">
    <location>
        <begin position="35"/>
        <end position="53"/>
    </location>
</feature>
<dbReference type="InterPro" id="IPR004710">
    <property type="entry name" value="Bilac:Na_transpt"/>
</dbReference>
<reference evidence="10" key="1">
    <citation type="submission" date="2025-08" db="UniProtKB">
        <authorList>
            <consortium name="RefSeq"/>
        </authorList>
    </citation>
    <scope>IDENTIFICATION</scope>
    <source>
        <tissue evidence="10">Muscle</tissue>
    </source>
</reference>
<dbReference type="PANTHER" id="PTHR10361">
    <property type="entry name" value="SODIUM-BILE ACID COTRANSPORTER"/>
    <property type="match status" value="1"/>
</dbReference>
<dbReference type="Gene3D" id="1.20.1530.20">
    <property type="match status" value="1"/>
</dbReference>
<keyword evidence="9" id="KW-1185">Reference proteome</keyword>
<feature type="transmembrane region" description="Helical" evidence="8">
    <location>
        <begin position="158"/>
        <end position="180"/>
    </location>
</feature>
<feature type="region of interest" description="Disordered" evidence="7">
    <location>
        <begin position="197"/>
        <end position="218"/>
    </location>
</feature>
<evidence type="ECO:0000256" key="3">
    <source>
        <dbReference type="ARBA" id="ARBA00022692"/>
    </source>
</evidence>
<evidence type="ECO:0000256" key="2">
    <source>
        <dbReference type="ARBA" id="ARBA00006528"/>
    </source>
</evidence>
<evidence type="ECO:0000256" key="1">
    <source>
        <dbReference type="ARBA" id="ARBA00004141"/>
    </source>
</evidence>
<keyword evidence="3 8" id="KW-0812">Transmembrane</keyword>
<organism evidence="9 10">
    <name type="scientific">Limulus polyphemus</name>
    <name type="common">Atlantic horseshoe crab</name>
    <dbReference type="NCBI Taxonomy" id="6850"/>
    <lineage>
        <taxon>Eukaryota</taxon>
        <taxon>Metazoa</taxon>
        <taxon>Ecdysozoa</taxon>
        <taxon>Arthropoda</taxon>
        <taxon>Chelicerata</taxon>
        <taxon>Merostomata</taxon>
        <taxon>Xiphosura</taxon>
        <taxon>Limulidae</taxon>
        <taxon>Limulus</taxon>
    </lineage>
</organism>
<evidence type="ECO:0000256" key="5">
    <source>
        <dbReference type="ARBA" id="ARBA00022989"/>
    </source>
</evidence>
<feature type="transmembrane region" description="Helical" evidence="8">
    <location>
        <begin position="129"/>
        <end position="152"/>
    </location>
</feature>
<keyword evidence="4" id="KW-0813">Transport</keyword>
<feature type="transmembrane region" description="Helical" evidence="8">
    <location>
        <begin position="94"/>
        <end position="117"/>
    </location>
</feature>
<protein>
    <submittedName>
        <fullName evidence="10">Ileal sodium/bile acid cotransporter-like isoform X1</fullName>
    </submittedName>
</protein>
<dbReference type="Pfam" id="PF01758">
    <property type="entry name" value="SBF"/>
    <property type="match status" value="1"/>
</dbReference>
<evidence type="ECO:0000313" key="9">
    <source>
        <dbReference type="Proteomes" id="UP000694941"/>
    </source>
</evidence>
<dbReference type="InterPro" id="IPR002657">
    <property type="entry name" value="BilAc:Na_symport/Acr3"/>
</dbReference>
<dbReference type="GeneID" id="111084157"/>
<feature type="transmembrane region" description="Helical" evidence="8">
    <location>
        <begin position="60"/>
        <end position="82"/>
    </location>
</feature>
<evidence type="ECO:0000256" key="6">
    <source>
        <dbReference type="ARBA" id="ARBA00023136"/>
    </source>
</evidence>
<keyword evidence="6 8" id="KW-0472">Membrane</keyword>
<dbReference type="InterPro" id="IPR038770">
    <property type="entry name" value="Na+/solute_symporter_sf"/>
</dbReference>
<evidence type="ECO:0000256" key="4">
    <source>
        <dbReference type="ARBA" id="ARBA00022847"/>
    </source>
</evidence>
<keyword evidence="4" id="KW-0769">Symport</keyword>
<comment type="subcellular location">
    <subcellularLocation>
        <location evidence="1">Membrane</location>
        <topology evidence="1">Multi-pass membrane protein</topology>
    </subcellularLocation>
</comment>
<evidence type="ECO:0000313" key="10">
    <source>
        <dbReference type="RefSeq" id="XP_022236647.1"/>
    </source>
</evidence>
<name>A0ABM1RZ42_LIMPO</name>
<gene>
    <name evidence="10" type="primary">LOC111084157</name>
</gene>
<proteinExistence type="inferred from homology"/>
<comment type="similarity">
    <text evidence="2">Belongs to the bile acid:sodium symporter (BASS) (TC 2.A.28) family.</text>
</comment>
<keyword evidence="5 8" id="KW-1133">Transmembrane helix</keyword>